<feature type="domain" description="Fe2OG dioxygenase" evidence="2">
    <location>
        <begin position="127"/>
        <end position="248"/>
    </location>
</feature>
<keyword evidence="1" id="KW-0560">Oxidoreductase</keyword>
<dbReference type="Gene3D" id="2.60.120.330">
    <property type="entry name" value="B-lactam Antibiotic, Isopenicillin N Synthase, Chain"/>
    <property type="match status" value="1"/>
</dbReference>
<dbReference type="Pfam" id="PF14226">
    <property type="entry name" value="DIOX_N"/>
    <property type="match status" value="1"/>
</dbReference>
<dbReference type="GO" id="GO:0046872">
    <property type="term" value="F:metal ion binding"/>
    <property type="evidence" value="ECO:0007669"/>
    <property type="project" value="UniProtKB-KW"/>
</dbReference>
<dbReference type="InterPro" id="IPR027443">
    <property type="entry name" value="IPNS-like_sf"/>
</dbReference>
<dbReference type="InterPro" id="IPR044861">
    <property type="entry name" value="IPNS-like_FE2OG_OXY"/>
</dbReference>
<name>A0A914C387_9BILA</name>
<dbReference type="InterPro" id="IPR026992">
    <property type="entry name" value="DIOX_N"/>
</dbReference>
<organism evidence="3 4">
    <name type="scientific">Acrobeloides nanus</name>
    <dbReference type="NCBI Taxonomy" id="290746"/>
    <lineage>
        <taxon>Eukaryota</taxon>
        <taxon>Metazoa</taxon>
        <taxon>Ecdysozoa</taxon>
        <taxon>Nematoda</taxon>
        <taxon>Chromadorea</taxon>
        <taxon>Rhabditida</taxon>
        <taxon>Tylenchina</taxon>
        <taxon>Cephalobomorpha</taxon>
        <taxon>Cephaloboidea</taxon>
        <taxon>Cephalobidae</taxon>
        <taxon>Acrobeloides</taxon>
    </lineage>
</organism>
<evidence type="ECO:0000313" key="4">
    <source>
        <dbReference type="WBParaSite" id="ACRNAN_Path_188.g670.t1"/>
    </source>
</evidence>
<evidence type="ECO:0000256" key="1">
    <source>
        <dbReference type="RuleBase" id="RU003682"/>
    </source>
</evidence>
<keyword evidence="1" id="KW-0408">Iron</keyword>
<protein>
    <submittedName>
        <fullName evidence="4">Fe2OG dioxygenase domain-containing protein</fullName>
    </submittedName>
</protein>
<dbReference type="Proteomes" id="UP000887540">
    <property type="component" value="Unplaced"/>
</dbReference>
<keyword evidence="1" id="KW-0479">Metal-binding</keyword>
<dbReference type="InterPro" id="IPR050231">
    <property type="entry name" value="Iron_ascorbate_oxido_reductase"/>
</dbReference>
<dbReference type="Pfam" id="PF03171">
    <property type="entry name" value="2OG-FeII_Oxy"/>
    <property type="match status" value="1"/>
</dbReference>
<dbReference type="GO" id="GO:0016491">
    <property type="term" value="F:oxidoreductase activity"/>
    <property type="evidence" value="ECO:0007669"/>
    <property type="project" value="UniProtKB-KW"/>
</dbReference>
<comment type="similarity">
    <text evidence="1">Belongs to the iron/ascorbate-dependent oxidoreductase family.</text>
</comment>
<proteinExistence type="inferred from homology"/>
<accession>A0A914C387</accession>
<evidence type="ECO:0000259" key="2">
    <source>
        <dbReference type="PROSITE" id="PS51471"/>
    </source>
</evidence>
<evidence type="ECO:0000313" key="3">
    <source>
        <dbReference type="Proteomes" id="UP000887540"/>
    </source>
</evidence>
<dbReference type="SUPFAM" id="SSF51197">
    <property type="entry name" value="Clavaminate synthase-like"/>
    <property type="match status" value="1"/>
</dbReference>
<dbReference type="PANTHER" id="PTHR47990">
    <property type="entry name" value="2-OXOGLUTARATE (2OG) AND FE(II)-DEPENDENT OXYGENASE SUPERFAMILY PROTEIN-RELATED"/>
    <property type="match status" value="1"/>
</dbReference>
<sequence>MEDEELELATKAMEAHKEFVKQPLEEKKECVSNLTYSGYIASGEESTADKKDLAEIFTVCKDVPLDDDRVKMNWPCHGPTPWPNECYKELMTAYMDQLAVYGDKLLKLIALGLELPMNTFVKLVEDGWHHMRVLHFRERLDRQDDARGIGAHTDYGMLVIAAQDEVGGLFIRPPLPEWRSKNWCQTESAAGVYENDDGWFFVPPKEGTLTCFPGDMFQFLTSGFFLATPHKVRLNYQERFALAYFHEPNFNSVIRPLRDPQNDESIHYGTHFTNMFLRCYPDRVTTKCIEEENRLDVLDKLRNNAIRAAKKGMKNTISCDEGA</sequence>
<dbReference type="InterPro" id="IPR005123">
    <property type="entry name" value="Oxoglu/Fe-dep_dioxygenase_dom"/>
</dbReference>
<dbReference type="AlphaFoldDB" id="A0A914C387"/>
<keyword evidence="3" id="KW-1185">Reference proteome</keyword>
<reference evidence="4" key="1">
    <citation type="submission" date="2022-11" db="UniProtKB">
        <authorList>
            <consortium name="WormBaseParasite"/>
        </authorList>
    </citation>
    <scope>IDENTIFICATION</scope>
</reference>
<dbReference type="WBParaSite" id="ACRNAN_Path_188.g670.t1">
    <property type="protein sequence ID" value="ACRNAN_Path_188.g670.t1"/>
    <property type="gene ID" value="ACRNAN_Path_188.g670"/>
</dbReference>
<dbReference type="PROSITE" id="PS51471">
    <property type="entry name" value="FE2OG_OXY"/>
    <property type="match status" value="1"/>
</dbReference>